<name>A0A4Y2RD30_ARAVE</name>
<organism evidence="1 2">
    <name type="scientific">Araneus ventricosus</name>
    <name type="common">Orbweaver spider</name>
    <name type="synonym">Epeira ventricosa</name>
    <dbReference type="NCBI Taxonomy" id="182803"/>
    <lineage>
        <taxon>Eukaryota</taxon>
        <taxon>Metazoa</taxon>
        <taxon>Ecdysozoa</taxon>
        <taxon>Arthropoda</taxon>
        <taxon>Chelicerata</taxon>
        <taxon>Arachnida</taxon>
        <taxon>Araneae</taxon>
        <taxon>Araneomorphae</taxon>
        <taxon>Entelegynae</taxon>
        <taxon>Araneoidea</taxon>
        <taxon>Araneidae</taxon>
        <taxon>Araneus</taxon>
    </lineage>
</organism>
<evidence type="ECO:0000313" key="2">
    <source>
        <dbReference type="Proteomes" id="UP000499080"/>
    </source>
</evidence>
<protein>
    <submittedName>
        <fullName evidence="1">Uncharacterized protein</fullName>
    </submittedName>
</protein>
<dbReference type="PANTHER" id="PTHR37984:SF5">
    <property type="entry name" value="PROTEIN NYNRIN-LIKE"/>
    <property type="match status" value="1"/>
</dbReference>
<sequence length="174" mass="19720">MEILEPIEKSDWATSIVPVLKPDGSVRICAYFKVTLNPVLEDIDYPLPRMEDIFAKLSDGKFFFRKLTCLQHIYICSPKHGLPVLNATSLLHYAIFLSGFDYNIKYQETKKQGNTDALSRLPLKVTSDVLDDIADVFEIGQIEAMPVIAGNLARIMKVDLELKPLYETLLTEIQ</sequence>
<dbReference type="AlphaFoldDB" id="A0A4Y2RD30"/>
<dbReference type="GO" id="GO:0071897">
    <property type="term" value="P:DNA biosynthetic process"/>
    <property type="evidence" value="ECO:0007669"/>
    <property type="project" value="UniProtKB-ARBA"/>
</dbReference>
<evidence type="ECO:0000313" key="1">
    <source>
        <dbReference type="EMBL" id="GBN72745.1"/>
    </source>
</evidence>
<dbReference type="Gene3D" id="3.30.70.270">
    <property type="match status" value="1"/>
</dbReference>
<accession>A0A4Y2RD30</accession>
<dbReference type="EMBL" id="BGPR01016372">
    <property type="protein sequence ID" value="GBN72745.1"/>
    <property type="molecule type" value="Genomic_DNA"/>
</dbReference>
<dbReference type="OrthoDB" id="6498515at2759"/>
<proteinExistence type="predicted"/>
<dbReference type="InterPro" id="IPR043128">
    <property type="entry name" value="Rev_trsase/Diguanyl_cyclase"/>
</dbReference>
<keyword evidence="2" id="KW-1185">Reference proteome</keyword>
<dbReference type="InterPro" id="IPR050951">
    <property type="entry name" value="Retrovirus_Pol_polyprotein"/>
</dbReference>
<dbReference type="InterPro" id="IPR043502">
    <property type="entry name" value="DNA/RNA_pol_sf"/>
</dbReference>
<dbReference type="PANTHER" id="PTHR37984">
    <property type="entry name" value="PROTEIN CBG26694"/>
    <property type="match status" value="1"/>
</dbReference>
<gene>
    <name evidence="1" type="ORF">AVEN_134294_1</name>
</gene>
<comment type="caution">
    <text evidence="1">The sequence shown here is derived from an EMBL/GenBank/DDBJ whole genome shotgun (WGS) entry which is preliminary data.</text>
</comment>
<dbReference type="SUPFAM" id="SSF56672">
    <property type="entry name" value="DNA/RNA polymerases"/>
    <property type="match status" value="1"/>
</dbReference>
<reference evidence="1 2" key="1">
    <citation type="journal article" date="2019" name="Sci. Rep.">
        <title>Orb-weaving spider Araneus ventricosus genome elucidates the spidroin gene catalogue.</title>
        <authorList>
            <person name="Kono N."/>
            <person name="Nakamura H."/>
            <person name="Ohtoshi R."/>
            <person name="Moran D.A.P."/>
            <person name="Shinohara A."/>
            <person name="Yoshida Y."/>
            <person name="Fujiwara M."/>
            <person name="Mori M."/>
            <person name="Tomita M."/>
            <person name="Arakawa K."/>
        </authorList>
    </citation>
    <scope>NUCLEOTIDE SEQUENCE [LARGE SCALE GENOMIC DNA]</scope>
</reference>
<dbReference type="Proteomes" id="UP000499080">
    <property type="component" value="Unassembled WGS sequence"/>
</dbReference>
<dbReference type="Gene3D" id="3.10.10.10">
    <property type="entry name" value="HIV Type 1 Reverse Transcriptase, subunit A, domain 1"/>
    <property type="match status" value="1"/>
</dbReference>